<dbReference type="PATRIC" id="fig|394.7.peg.4682"/>
<dbReference type="InterPro" id="IPR016032">
    <property type="entry name" value="Sig_transdc_resp-reg_C-effctor"/>
</dbReference>
<dbReference type="Gene3D" id="1.10.10.10">
    <property type="entry name" value="Winged helix-like DNA-binding domain superfamily/Winged helix DNA-binding domain"/>
    <property type="match status" value="1"/>
</dbReference>
<evidence type="ECO:0000313" key="4">
    <source>
        <dbReference type="EMBL" id="ACP25618.1"/>
    </source>
</evidence>
<protein>
    <submittedName>
        <fullName evidence="4">Adenylate cyclase</fullName>
        <ecNumber evidence="4">4.6.1.1</ecNumber>
    </submittedName>
</protein>
<dbReference type="eggNOG" id="COG3710">
    <property type="taxonomic scope" value="Bacteria"/>
</dbReference>
<accession>C3MDU9</accession>
<dbReference type="SMART" id="SM00862">
    <property type="entry name" value="Trans_reg_C"/>
    <property type="match status" value="1"/>
</dbReference>
<sequence length="230" mass="25273">MPISYRGLLLLETFARHPGEVLRKADLLEAAWPGLAVEESNLSVQIAALRKRLGSAPDGVEWIATIPRVGYRFTAEVQRCESTDRGSVPLPDRPSIAVLPFCDMSDDLGHAGFANGLTEDVITDLSRIPDLYIIARNSSFAYRDQSLDVRRIAQELGVRYLLEGSVRLDSDRVRINAQLIDAIGGGHLWAERFDRSLDDIFAVQDEVAGKIVEALVGRLTIPPPDSPPTA</sequence>
<dbReference type="CDD" id="cd00383">
    <property type="entry name" value="trans_reg_C"/>
    <property type="match status" value="1"/>
</dbReference>
<keyword evidence="5" id="KW-1185">Reference proteome</keyword>
<dbReference type="HOGENOM" id="CLU_1204032_0_0_5"/>
<organism evidence="4 5">
    <name type="scientific">Sinorhizobium fredii (strain NBRC 101917 / NGR234)</name>
    <dbReference type="NCBI Taxonomy" id="394"/>
    <lineage>
        <taxon>Bacteria</taxon>
        <taxon>Pseudomonadati</taxon>
        <taxon>Pseudomonadota</taxon>
        <taxon>Alphaproteobacteria</taxon>
        <taxon>Hyphomicrobiales</taxon>
        <taxon>Rhizobiaceae</taxon>
        <taxon>Sinorhizobium/Ensifer group</taxon>
        <taxon>Sinorhizobium</taxon>
    </lineage>
</organism>
<keyword evidence="1 2" id="KW-0238">DNA-binding</keyword>
<dbReference type="EMBL" id="CP001389">
    <property type="protein sequence ID" value="ACP25618.1"/>
    <property type="molecule type" value="Genomic_DNA"/>
</dbReference>
<dbReference type="EC" id="4.6.1.1" evidence="4"/>
<dbReference type="OrthoDB" id="9807521at2"/>
<dbReference type="SUPFAM" id="SSF46894">
    <property type="entry name" value="C-terminal effector domain of the bipartite response regulators"/>
    <property type="match status" value="1"/>
</dbReference>
<dbReference type="STRING" id="394.NGR_c18540"/>
<dbReference type="Proteomes" id="UP000001054">
    <property type="component" value="Chromosome"/>
</dbReference>
<reference evidence="4 5" key="1">
    <citation type="journal article" date="2009" name="Appl. Environ. Microbiol.">
        <title>Rhizobium sp. strain NGR234 possesses a remarkable number of secretion systems.</title>
        <authorList>
            <person name="Schmeisser C."/>
            <person name="Liesegang H."/>
            <person name="Krysciak D."/>
            <person name="Bakkou N."/>
            <person name="Le Quere A."/>
            <person name="Wollherr A."/>
            <person name="Heinemeyer I."/>
            <person name="Morgenstern B."/>
            <person name="Pommerening-Roeser A."/>
            <person name="Flores M."/>
            <person name="Palacios R."/>
            <person name="Brenner S."/>
            <person name="Gottschalk G."/>
            <person name="Schmitz R.A."/>
            <person name="Broughton W.J."/>
            <person name="Perret X."/>
            <person name="Strittmatter A.W."/>
            <person name="Streit W.R."/>
        </authorList>
    </citation>
    <scope>NUCLEOTIDE SEQUENCE [LARGE SCALE GENOMIC DNA]</scope>
    <source>
        <strain evidence="5">NBRC 101917 / NGR234</strain>
    </source>
</reference>
<evidence type="ECO:0000259" key="3">
    <source>
        <dbReference type="PROSITE" id="PS51755"/>
    </source>
</evidence>
<proteinExistence type="predicted"/>
<dbReference type="Pfam" id="PF00486">
    <property type="entry name" value="Trans_reg_C"/>
    <property type="match status" value="1"/>
</dbReference>
<dbReference type="eggNOG" id="COG5616">
    <property type="taxonomic scope" value="Bacteria"/>
</dbReference>
<dbReference type="GO" id="GO:0000160">
    <property type="term" value="P:phosphorelay signal transduction system"/>
    <property type="evidence" value="ECO:0007669"/>
    <property type="project" value="InterPro"/>
</dbReference>
<dbReference type="AlphaFoldDB" id="C3MDU9"/>
<dbReference type="InterPro" id="IPR036388">
    <property type="entry name" value="WH-like_DNA-bd_sf"/>
</dbReference>
<keyword evidence="4" id="KW-0456">Lyase</keyword>
<feature type="DNA-binding region" description="OmpR/PhoB-type" evidence="2">
    <location>
        <begin position="1"/>
        <end position="75"/>
    </location>
</feature>
<name>C3MDU9_SINFN</name>
<feature type="domain" description="OmpR/PhoB-type" evidence="3">
    <location>
        <begin position="1"/>
        <end position="75"/>
    </location>
</feature>
<dbReference type="GO" id="GO:0003677">
    <property type="term" value="F:DNA binding"/>
    <property type="evidence" value="ECO:0007669"/>
    <property type="project" value="UniProtKB-UniRule"/>
</dbReference>
<dbReference type="KEGG" id="rhi:NGR_c18540"/>
<dbReference type="GO" id="GO:0006355">
    <property type="term" value="P:regulation of DNA-templated transcription"/>
    <property type="evidence" value="ECO:0007669"/>
    <property type="project" value="InterPro"/>
</dbReference>
<dbReference type="PROSITE" id="PS51755">
    <property type="entry name" value="OMPR_PHOB"/>
    <property type="match status" value="1"/>
</dbReference>
<evidence type="ECO:0000256" key="2">
    <source>
        <dbReference type="PROSITE-ProRule" id="PRU01091"/>
    </source>
</evidence>
<dbReference type="InterPro" id="IPR001867">
    <property type="entry name" value="OmpR/PhoB-type_DNA-bd"/>
</dbReference>
<evidence type="ECO:0000313" key="5">
    <source>
        <dbReference type="Proteomes" id="UP000001054"/>
    </source>
</evidence>
<evidence type="ECO:0000256" key="1">
    <source>
        <dbReference type="ARBA" id="ARBA00023125"/>
    </source>
</evidence>
<dbReference type="Gene3D" id="3.40.50.10070">
    <property type="entry name" value="TolB, N-terminal domain"/>
    <property type="match status" value="1"/>
</dbReference>
<dbReference type="GO" id="GO:0004016">
    <property type="term" value="F:adenylate cyclase activity"/>
    <property type="evidence" value="ECO:0007669"/>
    <property type="project" value="UniProtKB-EC"/>
</dbReference>
<gene>
    <name evidence="4" type="primary">cya2</name>
    <name evidence="4" type="ordered locus">NGR_c18540</name>
</gene>